<reference evidence="5" key="1">
    <citation type="journal article" date="2019" name="Plant J.">
        <title>Chlorella vulgaris genome assembly and annotation reveals the molecular basis for metabolic acclimation to high light conditions.</title>
        <authorList>
            <person name="Cecchin M."/>
            <person name="Marcolungo L."/>
            <person name="Rossato M."/>
            <person name="Girolomoni L."/>
            <person name="Cosentino E."/>
            <person name="Cuine S."/>
            <person name="Li-Beisson Y."/>
            <person name="Delledonne M."/>
            <person name="Ballottari M."/>
        </authorList>
    </citation>
    <scope>NUCLEOTIDE SEQUENCE</scope>
    <source>
        <strain evidence="5">211/11P</strain>
    </source>
</reference>
<dbReference type="PANTHER" id="PTHR13056">
    <property type="entry name" value="VACUOLAR FUSION PROTEIN CCZ1 HOMOLOG-RELATED"/>
    <property type="match status" value="1"/>
</dbReference>
<keyword evidence="6" id="KW-1185">Reference proteome</keyword>
<evidence type="ECO:0000259" key="3">
    <source>
        <dbReference type="Pfam" id="PF00294"/>
    </source>
</evidence>
<dbReference type="GO" id="GO:0016192">
    <property type="term" value="P:vesicle-mediated transport"/>
    <property type="evidence" value="ECO:0007669"/>
    <property type="project" value="InterPro"/>
</dbReference>
<dbReference type="OrthoDB" id="415590at2759"/>
<dbReference type="Gene3D" id="3.40.1190.20">
    <property type="match status" value="1"/>
</dbReference>
<sequence>MAALQLLVFDTRRGNKEGEENDKVLAGFPDTVSLLQQSSMAGLLQGLLLFTANFTTDPWDVAETDSGTWVMHEAEPHLWFAALAARQWLPRHTSEHTLRSLLTQAHLLTTALCGSVQAMLDKDPGGGLARAGLQAVVGHLGRALGSPASWQHRELRNPLGDASLPPLLQLSSGAALAVQSLCNNLLLANVSGRQPVQGMLLLYGPYLLWSTLAARDTAALFALLATGLLHATSTSKSCKPTNGSQADGVNAAASDGGSPAAVHPDLRALDGGWWQQLPSGFLVQRGAKEARAAATAAAVDGAAQPAVPLVHLQHGPMGQGQGQVKGQQQQQQGSSGGDGQWVTHHLLPLLEGRLLLVMLLGTDTQLSAELLADLHDWVAGPAKQLATQIGDEVRESRSEASHLPGFRYLYQDSQQLASRTSPRIKVSAMSHHARTLAAAVRESLGAAPGMTALAQERGHAAAGATGIDSQAAAGAGLLRVASSFGARDSHTPDPSSSGNGSGTRSTGNCDGCEVLEVVARSSQDCWAYAAQPGGGRRLLAVRERRSERDLPEAAGVLQAFAEDNFLIALSLGVGMAPKLYAALFCVVAALLIARQLSTPAITIVGNVTIDLVDGKKALGGAVSYAAAVASAFGVRACIVTAAAPDVDLGTVFDGHDLVVIPSSHTLVFEHTYTFWGNHRKLRVPAQPNVTLSMRHLPARCRRARTLLLGPLMPADLDPASFVVAQPWWHALVGLPWQQVGLMAQGLQRQLDASGRVQPLRDPSPLLVDALGASTSVFLSDVETDTWPNTTVAQLAHRTSRFLVTRGKDGADEYVGCTAVTRHPVFQVSAVLDTNGAGDTFATAYMLAVAAGHASPVTVAHWAGGLAVSKPQACKPACVTGALQAGWSTMPASPRHGWLPVQRLLLLPPVRQLAQLLGLAAPRGAKAVP</sequence>
<organism evidence="5 6">
    <name type="scientific">Chlorella vulgaris</name>
    <name type="common">Green alga</name>
    <dbReference type="NCBI Taxonomy" id="3077"/>
    <lineage>
        <taxon>Eukaryota</taxon>
        <taxon>Viridiplantae</taxon>
        <taxon>Chlorophyta</taxon>
        <taxon>core chlorophytes</taxon>
        <taxon>Trebouxiophyceae</taxon>
        <taxon>Chlorellales</taxon>
        <taxon>Chlorellaceae</taxon>
        <taxon>Chlorella clade</taxon>
        <taxon>Chlorella</taxon>
    </lineage>
</organism>
<gene>
    <name evidence="5" type="ORF">D9Q98_000687</name>
</gene>
<dbReference type="PANTHER" id="PTHR13056:SF0">
    <property type="entry name" value="VACUOLAR FUSION PROTEIN CCZ1 HOMOLOG-RELATED"/>
    <property type="match status" value="1"/>
</dbReference>
<dbReference type="GO" id="GO:0035658">
    <property type="term" value="C:Mon1-Ccz1 complex"/>
    <property type="evidence" value="ECO:0007669"/>
    <property type="project" value="InterPro"/>
</dbReference>
<evidence type="ECO:0008006" key="7">
    <source>
        <dbReference type="Google" id="ProtNLM"/>
    </source>
</evidence>
<feature type="domain" description="Carbohydrate kinase PfkB" evidence="3">
    <location>
        <begin position="751"/>
        <end position="874"/>
    </location>
</feature>
<dbReference type="InterPro" id="IPR011611">
    <property type="entry name" value="PfkB_dom"/>
</dbReference>
<name>A0A9D4Z1W1_CHLVU</name>
<comment type="caution">
    <text evidence="5">The sequence shown here is derived from an EMBL/GenBank/DDBJ whole genome shotgun (WGS) entry which is preliminary data.</text>
</comment>
<dbReference type="InterPro" id="IPR029056">
    <property type="entry name" value="Ribokinase-like"/>
</dbReference>
<dbReference type="SUPFAM" id="SSF53613">
    <property type="entry name" value="Ribokinase-like"/>
    <property type="match status" value="1"/>
</dbReference>
<dbReference type="InterPro" id="IPR013176">
    <property type="entry name" value="Ccz1"/>
</dbReference>
<protein>
    <recommendedName>
        <fullName evidence="7">Carbohydrate kinase PfkB domain-containing protein</fullName>
    </recommendedName>
</protein>
<proteinExistence type="inferred from homology"/>
<feature type="region of interest" description="Disordered" evidence="2">
    <location>
        <begin position="485"/>
        <end position="507"/>
    </location>
</feature>
<accession>A0A9D4Z1W1</accession>
<dbReference type="Pfam" id="PF19031">
    <property type="entry name" value="Intu_longin_1"/>
    <property type="match status" value="1"/>
</dbReference>
<dbReference type="InterPro" id="IPR043987">
    <property type="entry name" value="CCZ1/INTU/HSP4_longin_1"/>
</dbReference>
<evidence type="ECO:0000256" key="1">
    <source>
        <dbReference type="ARBA" id="ARBA00005352"/>
    </source>
</evidence>
<feature type="region of interest" description="Disordered" evidence="2">
    <location>
        <begin position="314"/>
        <end position="339"/>
    </location>
</feature>
<dbReference type="Pfam" id="PF00294">
    <property type="entry name" value="PfkB"/>
    <property type="match status" value="1"/>
</dbReference>
<evidence type="ECO:0000259" key="4">
    <source>
        <dbReference type="Pfam" id="PF19031"/>
    </source>
</evidence>
<feature type="compositionally biased region" description="Low complexity" evidence="2">
    <location>
        <begin position="495"/>
        <end position="507"/>
    </location>
</feature>
<reference evidence="5" key="2">
    <citation type="submission" date="2020-11" db="EMBL/GenBank/DDBJ databases">
        <authorList>
            <person name="Cecchin M."/>
            <person name="Marcolungo L."/>
            <person name="Rossato M."/>
            <person name="Girolomoni L."/>
            <person name="Cosentino E."/>
            <person name="Cuine S."/>
            <person name="Li-Beisson Y."/>
            <person name="Delledonne M."/>
            <person name="Ballottari M."/>
        </authorList>
    </citation>
    <scope>NUCLEOTIDE SEQUENCE</scope>
    <source>
        <strain evidence="5">211/11P</strain>
        <tissue evidence="5">Whole cell</tissue>
    </source>
</reference>
<dbReference type="EMBL" id="SIDB01000001">
    <property type="protein sequence ID" value="KAI3438250.1"/>
    <property type="molecule type" value="Genomic_DNA"/>
</dbReference>
<feature type="compositionally biased region" description="Low complexity" evidence="2">
    <location>
        <begin position="324"/>
        <end position="333"/>
    </location>
</feature>
<feature type="compositionally biased region" description="Polar residues" evidence="2">
    <location>
        <begin position="235"/>
        <end position="247"/>
    </location>
</feature>
<dbReference type="Proteomes" id="UP001055712">
    <property type="component" value="Unassembled WGS sequence"/>
</dbReference>
<dbReference type="AlphaFoldDB" id="A0A9D4Z1W1"/>
<evidence type="ECO:0000313" key="6">
    <source>
        <dbReference type="Proteomes" id="UP001055712"/>
    </source>
</evidence>
<feature type="domain" description="CCZ1/INTU/HSP4 first Longin" evidence="4">
    <location>
        <begin position="7"/>
        <end position="87"/>
    </location>
</feature>
<feature type="region of interest" description="Disordered" evidence="2">
    <location>
        <begin position="234"/>
        <end position="257"/>
    </location>
</feature>
<evidence type="ECO:0000256" key="2">
    <source>
        <dbReference type="SAM" id="MobiDB-lite"/>
    </source>
</evidence>
<evidence type="ECO:0000313" key="5">
    <source>
        <dbReference type="EMBL" id="KAI3438250.1"/>
    </source>
</evidence>
<comment type="similarity">
    <text evidence="1">Belongs to the CCZ1 family.</text>
</comment>